<dbReference type="AlphaFoldDB" id="A0A2W1BX64"/>
<feature type="region of interest" description="Disordered" evidence="1">
    <location>
        <begin position="51"/>
        <end position="82"/>
    </location>
</feature>
<organism evidence="2 3">
    <name type="scientific">Helicoverpa armigera</name>
    <name type="common">Cotton bollworm</name>
    <name type="synonym">Heliothis armigera</name>
    <dbReference type="NCBI Taxonomy" id="29058"/>
    <lineage>
        <taxon>Eukaryota</taxon>
        <taxon>Metazoa</taxon>
        <taxon>Ecdysozoa</taxon>
        <taxon>Arthropoda</taxon>
        <taxon>Hexapoda</taxon>
        <taxon>Insecta</taxon>
        <taxon>Pterygota</taxon>
        <taxon>Neoptera</taxon>
        <taxon>Endopterygota</taxon>
        <taxon>Lepidoptera</taxon>
        <taxon>Glossata</taxon>
        <taxon>Ditrysia</taxon>
        <taxon>Noctuoidea</taxon>
        <taxon>Noctuidae</taxon>
        <taxon>Heliothinae</taxon>
        <taxon>Helicoverpa</taxon>
    </lineage>
</organism>
<protein>
    <submittedName>
        <fullName evidence="2">Uncharacterized protein</fullName>
    </submittedName>
</protein>
<gene>
    <name evidence="2" type="primary">HaOG202977</name>
    <name evidence="2" type="ORF">B5X24_HaOG202977</name>
</gene>
<name>A0A2W1BX64_HELAM</name>
<keyword evidence="3" id="KW-1185">Reference proteome</keyword>
<feature type="compositionally biased region" description="Low complexity" evidence="1">
    <location>
        <begin position="1"/>
        <end position="15"/>
    </location>
</feature>
<dbReference type="EMBL" id="KZ149919">
    <property type="protein sequence ID" value="PZC77787.1"/>
    <property type="molecule type" value="Genomic_DNA"/>
</dbReference>
<proteinExistence type="predicted"/>
<sequence length="103" mass="11409">MYRSSVSRSSTSRVRSGARQVRGRPPALARCPRASVLCPFARGLRGLRMSTSRAVSLSRPTTARASPHEVARGYSRSPPPRLIDRDRVTRALPPDEWVGVRRA</sequence>
<evidence type="ECO:0000313" key="2">
    <source>
        <dbReference type="EMBL" id="PZC77787.1"/>
    </source>
</evidence>
<dbReference type="Proteomes" id="UP000249218">
    <property type="component" value="Unassembled WGS sequence"/>
</dbReference>
<feature type="compositionally biased region" description="Polar residues" evidence="1">
    <location>
        <begin position="51"/>
        <end position="64"/>
    </location>
</feature>
<evidence type="ECO:0000256" key="1">
    <source>
        <dbReference type="SAM" id="MobiDB-lite"/>
    </source>
</evidence>
<accession>A0A2W1BX64</accession>
<evidence type="ECO:0000313" key="3">
    <source>
        <dbReference type="Proteomes" id="UP000249218"/>
    </source>
</evidence>
<feature type="region of interest" description="Disordered" evidence="1">
    <location>
        <begin position="1"/>
        <end position="26"/>
    </location>
</feature>
<reference evidence="2 3" key="1">
    <citation type="journal article" date="2017" name="BMC Biol.">
        <title>Genomic innovations, transcriptional plasticity and gene loss underlying the evolution and divergence of two highly polyphagous and invasive Helicoverpa pest species.</title>
        <authorList>
            <person name="Pearce S.L."/>
            <person name="Clarke D.F."/>
            <person name="East P.D."/>
            <person name="Elfekih S."/>
            <person name="Gordon K.H."/>
            <person name="Jermiin L.S."/>
            <person name="McGaughran A."/>
            <person name="Oakeshott J.G."/>
            <person name="Papanikolaou A."/>
            <person name="Perera O.P."/>
            <person name="Rane R.V."/>
            <person name="Richards S."/>
            <person name="Tay W.T."/>
            <person name="Walsh T.K."/>
            <person name="Anderson A."/>
            <person name="Anderson C.J."/>
            <person name="Asgari S."/>
            <person name="Board P.G."/>
            <person name="Bretschneider A."/>
            <person name="Campbell P.M."/>
            <person name="Chertemps T."/>
            <person name="Christeller J.T."/>
            <person name="Coppin C.W."/>
            <person name="Downes S.J."/>
            <person name="Duan G."/>
            <person name="Farnsworth C.A."/>
            <person name="Good R.T."/>
            <person name="Han L.B."/>
            <person name="Han Y.C."/>
            <person name="Hatje K."/>
            <person name="Horne I."/>
            <person name="Huang Y.P."/>
            <person name="Hughes D.S."/>
            <person name="Jacquin-Joly E."/>
            <person name="James W."/>
            <person name="Jhangiani S."/>
            <person name="Kollmar M."/>
            <person name="Kuwar S.S."/>
            <person name="Li S."/>
            <person name="Liu N.Y."/>
            <person name="Maibeche M.T."/>
            <person name="Miller J.R."/>
            <person name="Montagne N."/>
            <person name="Perry T."/>
            <person name="Qu J."/>
            <person name="Song S.V."/>
            <person name="Sutton G.G."/>
            <person name="Vogel H."/>
            <person name="Walenz B.P."/>
            <person name="Xu W."/>
            <person name="Zhang H.J."/>
            <person name="Zou Z."/>
            <person name="Batterham P."/>
            <person name="Edwards O.R."/>
            <person name="Feyereisen R."/>
            <person name="Gibbs R.A."/>
            <person name="Heckel D.G."/>
            <person name="McGrath A."/>
            <person name="Robin C."/>
            <person name="Scherer S.E."/>
            <person name="Worley K.C."/>
            <person name="Wu Y.D."/>
        </authorList>
    </citation>
    <scope>NUCLEOTIDE SEQUENCE [LARGE SCALE GENOMIC DNA]</scope>
    <source>
        <strain evidence="2">Harm_GR_Male_#8</strain>
        <tissue evidence="2">Whole organism</tissue>
    </source>
</reference>